<proteinExistence type="predicted"/>
<evidence type="ECO:0000313" key="4">
    <source>
        <dbReference type="Proteomes" id="UP000265520"/>
    </source>
</evidence>
<feature type="non-terminal residue" evidence="3">
    <location>
        <position position="84"/>
    </location>
</feature>
<dbReference type="Proteomes" id="UP000265520">
    <property type="component" value="Unassembled WGS sequence"/>
</dbReference>
<comment type="caution">
    <text evidence="3">The sequence shown here is derived from an EMBL/GenBank/DDBJ whole genome shotgun (WGS) entry which is preliminary data.</text>
</comment>
<keyword evidence="4" id="KW-1185">Reference proteome</keyword>
<evidence type="ECO:0000313" key="3">
    <source>
        <dbReference type="EMBL" id="MCI56775.1"/>
    </source>
</evidence>
<dbReference type="InterPro" id="IPR058922">
    <property type="entry name" value="WHD_DRP"/>
</dbReference>
<dbReference type="AlphaFoldDB" id="A0A392T8Z1"/>
<name>A0A392T8Z1_9FABA</name>
<sequence>MAEGLLKCWGRDNSKEELGNEFFDHLVSISFFQRSVTMPSWAGKYYFIMHDLVNDLAKSVSGESCLQIKGDNVKDIPERTRHIW</sequence>
<evidence type="ECO:0000256" key="1">
    <source>
        <dbReference type="ARBA" id="ARBA00022737"/>
    </source>
</evidence>
<organism evidence="3 4">
    <name type="scientific">Trifolium medium</name>
    <dbReference type="NCBI Taxonomy" id="97028"/>
    <lineage>
        <taxon>Eukaryota</taxon>
        <taxon>Viridiplantae</taxon>
        <taxon>Streptophyta</taxon>
        <taxon>Embryophyta</taxon>
        <taxon>Tracheophyta</taxon>
        <taxon>Spermatophyta</taxon>
        <taxon>Magnoliopsida</taxon>
        <taxon>eudicotyledons</taxon>
        <taxon>Gunneridae</taxon>
        <taxon>Pentapetalae</taxon>
        <taxon>rosids</taxon>
        <taxon>fabids</taxon>
        <taxon>Fabales</taxon>
        <taxon>Fabaceae</taxon>
        <taxon>Papilionoideae</taxon>
        <taxon>50 kb inversion clade</taxon>
        <taxon>NPAAA clade</taxon>
        <taxon>Hologalegina</taxon>
        <taxon>IRL clade</taxon>
        <taxon>Trifolieae</taxon>
        <taxon>Trifolium</taxon>
    </lineage>
</organism>
<feature type="domain" description="Disease resistance protein winged helix" evidence="2">
    <location>
        <begin position="1"/>
        <end position="57"/>
    </location>
</feature>
<reference evidence="3 4" key="1">
    <citation type="journal article" date="2018" name="Front. Plant Sci.">
        <title>Red Clover (Trifolium pratense) and Zigzag Clover (T. medium) - A Picture of Genomic Similarities and Differences.</title>
        <authorList>
            <person name="Dluhosova J."/>
            <person name="Istvanek J."/>
            <person name="Nedelnik J."/>
            <person name="Repkova J."/>
        </authorList>
    </citation>
    <scope>NUCLEOTIDE SEQUENCE [LARGE SCALE GENOMIC DNA]</scope>
    <source>
        <strain evidence="4">cv. 10/8</strain>
        <tissue evidence="3">Leaf</tissue>
    </source>
</reference>
<dbReference type="Pfam" id="PF23559">
    <property type="entry name" value="WHD_DRP"/>
    <property type="match status" value="1"/>
</dbReference>
<evidence type="ECO:0000259" key="2">
    <source>
        <dbReference type="Pfam" id="PF23559"/>
    </source>
</evidence>
<protein>
    <submittedName>
        <fullName evidence="3">CC-NBS-LRR resistance protein</fullName>
    </submittedName>
</protein>
<keyword evidence="1" id="KW-0677">Repeat</keyword>
<accession>A0A392T8Z1</accession>
<dbReference type="EMBL" id="LXQA010518119">
    <property type="protein sequence ID" value="MCI56775.1"/>
    <property type="molecule type" value="Genomic_DNA"/>
</dbReference>